<name>A0A9Q3YKC4_VIBPH</name>
<proteinExistence type="predicted"/>
<evidence type="ECO:0000313" key="2">
    <source>
        <dbReference type="Proteomes" id="UP000726777"/>
    </source>
</evidence>
<organism evidence="1 2">
    <name type="scientific">Vibrio parahaemolyticus</name>
    <dbReference type="NCBI Taxonomy" id="670"/>
    <lineage>
        <taxon>Bacteria</taxon>
        <taxon>Pseudomonadati</taxon>
        <taxon>Pseudomonadota</taxon>
        <taxon>Gammaproteobacteria</taxon>
        <taxon>Vibrionales</taxon>
        <taxon>Vibrionaceae</taxon>
        <taxon>Vibrio</taxon>
    </lineage>
</organism>
<protein>
    <submittedName>
        <fullName evidence="1">Uncharacterized protein</fullName>
    </submittedName>
</protein>
<gene>
    <name evidence="1" type="ORF">IB292_02480</name>
</gene>
<dbReference type="RefSeq" id="WP_228085569.1">
    <property type="nucleotide sequence ID" value="NZ_JACVHL010000002.1"/>
</dbReference>
<dbReference type="AlphaFoldDB" id="A0A9Q3YKC4"/>
<comment type="caution">
    <text evidence="1">The sequence shown here is derived from an EMBL/GenBank/DDBJ whole genome shotgun (WGS) entry which is preliminary data.</text>
</comment>
<dbReference type="EMBL" id="JACVHL010000002">
    <property type="protein sequence ID" value="MCC3803895.1"/>
    <property type="molecule type" value="Genomic_DNA"/>
</dbReference>
<accession>A0A9Q3YKC4</accession>
<sequence>MNPVQLHSNLDSSITPKQGDVVIPLAGNHIGCHALICHHPDITPEHVYIGYRVTGNKVPGEFDAVSCSGGPFNEVPISELTLIGTKKQQFLDSRVVTGPNRYDKYEEEVNVWTYTPDMDTQISLGRKFNSYQELLDDAGKINGLILKHREMCLKFAAEANDYQSSERRVLRGAHEVTGMNHRFHDDQLALVMFSAYKNNRRVTLYKTRDPESRFLYVDQLEGVYIASDIELDAILEAYDITDTEYDEENRVFSFTPNINVDSWAPFRVEPTSLVKHL</sequence>
<dbReference type="Proteomes" id="UP000726777">
    <property type="component" value="Unassembled WGS sequence"/>
</dbReference>
<reference evidence="1" key="1">
    <citation type="submission" date="2020-09" db="EMBL/GenBank/DDBJ databases">
        <title>Genome sequence of Vibrio parahaemolyticus isolates.</title>
        <authorList>
            <person name="Hammerl J.A."/>
            <person name="Strauch E."/>
        </authorList>
    </citation>
    <scope>NUCLEOTIDE SEQUENCE</scope>
    <source>
        <strain evidence="1">17-VB00146</strain>
    </source>
</reference>
<evidence type="ECO:0000313" key="1">
    <source>
        <dbReference type="EMBL" id="MCC3803895.1"/>
    </source>
</evidence>